<dbReference type="Pfam" id="PF14974">
    <property type="entry name" value="P_C10"/>
    <property type="match status" value="1"/>
</dbReference>
<dbReference type="Proteomes" id="UP000009046">
    <property type="component" value="Unassembled WGS sequence"/>
</dbReference>
<dbReference type="FunCoup" id="E0VEZ6">
    <property type="interactions" value="5"/>
</dbReference>
<dbReference type="EMBL" id="DS235100">
    <property type="protein sequence ID" value="EEB11970.1"/>
    <property type="molecule type" value="Genomic_DNA"/>
</dbReference>
<reference evidence="5" key="1">
    <citation type="submission" date="2007-04" db="EMBL/GenBank/DDBJ databases">
        <title>Annotation of Pediculus humanus corporis strain USDA.</title>
        <authorList>
            <person name="Kirkness E."/>
            <person name="Hannick L."/>
            <person name="Hass B."/>
            <person name="Bruggner R."/>
            <person name="Lawson D."/>
            <person name="Bidwell S."/>
            <person name="Joardar V."/>
            <person name="Caler E."/>
            <person name="Walenz B."/>
            <person name="Inman J."/>
            <person name="Schobel S."/>
            <person name="Galinsky K."/>
            <person name="Amedeo P."/>
            <person name="Strausberg R."/>
        </authorList>
    </citation>
    <scope>NUCLEOTIDE SEQUENCE</scope>
    <source>
        <strain evidence="5">USDA</strain>
    </source>
</reference>
<accession>E0VEZ6</accession>
<dbReference type="EnsemblMetazoa" id="PHUM147640-RA">
    <property type="protein sequence ID" value="PHUM147640-PA"/>
    <property type="gene ID" value="PHUM147640"/>
</dbReference>
<dbReference type="GO" id="GO:0005737">
    <property type="term" value="C:cytoplasm"/>
    <property type="evidence" value="ECO:0007669"/>
    <property type="project" value="UniProtKB-SubCell"/>
</dbReference>
<dbReference type="InParanoid" id="E0VEZ6"/>
<gene>
    <name evidence="6" type="primary">8239498</name>
    <name evidence="5" type="ORF">Phum_PHUM147640</name>
</gene>
<dbReference type="VEuPathDB" id="VectorBase:PHUM147640"/>
<dbReference type="PANTHER" id="PTHR13463">
    <property type="entry name" value="PROTEIN C10"/>
    <property type="match status" value="1"/>
</dbReference>
<keyword evidence="7" id="KW-1185">Reference proteome</keyword>
<reference evidence="5" key="2">
    <citation type="submission" date="2007-04" db="EMBL/GenBank/DDBJ databases">
        <title>The genome of the human body louse.</title>
        <authorList>
            <consortium name="The Human Body Louse Genome Consortium"/>
            <person name="Kirkness E."/>
            <person name="Walenz B."/>
            <person name="Hass B."/>
            <person name="Bruggner R."/>
            <person name="Strausberg R."/>
        </authorList>
    </citation>
    <scope>NUCLEOTIDE SEQUENCE</scope>
    <source>
        <strain evidence="5">USDA</strain>
    </source>
</reference>
<dbReference type="InterPro" id="IPR026317">
    <property type="entry name" value="P_C10"/>
</dbReference>
<sequence>MGDFNAFTPTKAKAILTEMIEAINIPENASKLEQAKTNAGNDMIKMMQFVFPIMVQIQMEVIKKYGFPDGRDGMVQFLQLIRNIERENKEVAELHGQIKTHLMPPVNLNTEASL</sequence>
<reference evidence="6" key="3">
    <citation type="submission" date="2021-02" db="UniProtKB">
        <authorList>
            <consortium name="EnsemblMetazoa"/>
        </authorList>
    </citation>
    <scope>IDENTIFICATION</scope>
    <source>
        <strain evidence="6">USDA</strain>
    </source>
</reference>
<dbReference type="OMA" id="PLVMQIQ"/>
<comment type="similarity">
    <text evidence="2">Belongs to the UPF0456 family.</text>
</comment>
<dbReference type="RefSeq" id="XP_002424708.1">
    <property type="nucleotide sequence ID" value="XM_002424663.1"/>
</dbReference>
<evidence type="ECO:0000256" key="4">
    <source>
        <dbReference type="ARBA" id="ARBA00022490"/>
    </source>
</evidence>
<dbReference type="AlphaFoldDB" id="E0VEZ6"/>
<organism>
    <name type="scientific">Pediculus humanus subsp. corporis</name>
    <name type="common">Body louse</name>
    <dbReference type="NCBI Taxonomy" id="121224"/>
    <lineage>
        <taxon>Eukaryota</taxon>
        <taxon>Metazoa</taxon>
        <taxon>Ecdysozoa</taxon>
        <taxon>Arthropoda</taxon>
        <taxon>Hexapoda</taxon>
        <taxon>Insecta</taxon>
        <taxon>Pterygota</taxon>
        <taxon>Neoptera</taxon>
        <taxon>Paraneoptera</taxon>
        <taxon>Psocodea</taxon>
        <taxon>Troctomorpha</taxon>
        <taxon>Phthiraptera</taxon>
        <taxon>Anoplura</taxon>
        <taxon>Pediculidae</taxon>
        <taxon>Pediculus</taxon>
    </lineage>
</organism>
<name>E0VEZ6_PEDHC</name>
<evidence type="ECO:0000256" key="1">
    <source>
        <dbReference type="ARBA" id="ARBA00004496"/>
    </source>
</evidence>
<evidence type="ECO:0000256" key="3">
    <source>
        <dbReference type="ARBA" id="ARBA00020502"/>
    </source>
</evidence>
<dbReference type="OrthoDB" id="75738at2759"/>
<dbReference type="KEGG" id="phu:Phum_PHUM147640"/>
<comment type="subcellular location">
    <subcellularLocation>
        <location evidence="1">Cytoplasm</location>
    </subcellularLocation>
</comment>
<keyword evidence="4" id="KW-0963">Cytoplasm</keyword>
<evidence type="ECO:0000313" key="5">
    <source>
        <dbReference type="EMBL" id="EEB11970.1"/>
    </source>
</evidence>
<dbReference type="eggNOG" id="ENOG502S42A">
    <property type="taxonomic scope" value="Eukaryota"/>
</dbReference>
<dbReference type="GO" id="GO:0009791">
    <property type="term" value="P:post-embryonic development"/>
    <property type="evidence" value="ECO:0007669"/>
    <property type="project" value="TreeGrafter"/>
</dbReference>
<evidence type="ECO:0000313" key="7">
    <source>
        <dbReference type="Proteomes" id="UP000009046"/>
    </source>
</evidence>
<dbReference type="PANTHER" id="PTHR13463:SF3">
    <property type="entry name" value="PROTEIN C10"/>
    <property type="match status" value="1"/>
</dbReference>
<evidence type="ECO:0000256" key="2">
    <source>
        <dbReference type="ARBA" id="ARBA00007083"/>
    </source>
</evidence>
<protein>
    <recommendedName>
        <fullName evidence="3">Protein C10</fullName>
    </recommendedName>
</protein>
<evidence type="ECO:0000313" key="6">
    <source>
        <dbReference type="EnsemblMetazoa" id="PHUM147640-PA"/>
    </source>
</evidence>
<proteinExistence type="inferred from homology"/>
<dbReference type="CTD" id="8239498"/>
<dbReference type="HOGENOM" id="CLU_144250_0_0_1"/>
<dbReference type="GeneID" id="8239498"/>
<dbReference type="EMBL" id="AAZO01001710">
    <property type="status" value="NOT_ANNOTATED_CDS"/>
    <property type="molecule type" value="Genomic_DNA"/>
</dbReference>